<dbReference type="EnsemblMetazoa" id="PPA43678.1">
    <property type="protein sequence ID" value="PPA43678.1"/>
    <property type="gene ID" value="WBGene00282047"/>
</dbReference>
<evidence type="ECO:0000313" key="2">
    <source>
        <dbReference type="Proteomes" id="UP000005239"/>
    </source>
</evidence>
<dbReference type="Proteomes" id="UP000005239">
    <property type="component" value="Unassembled WGS sequence"/>
</dbReference>
<organism evidence="1 2">
    <name type="scientific">Pristionchus pacificus</name>
    <name type="common">Parasitic nematode worm</name>
    <dbReference type="NCBI Taxonomy" id="54126"/>
    <lineage>
        <taxon>Eukaryota</taxon>
        <taxon>Metazoa</taxon>
        <taxon>Ecdysozoa</taxon>
        <taxon>Nematoda</taxon>
        <taxon>Chromadorea</taxon>
        <taxon>Rhabditida</taxon>
        <taxon>Rhabditina</taxon>
        <taxon>Diplogasteromorpha</taxon>
        <taxon>Diplogasteroidea</taxon>
        <taxon>Neodiplogasteridae</taxon>
        <taxon>Pristionchus</taxon>
    </lineage>
</organism>
<dbReference type="AlphaFoldDB" id="A0A2A6C6U6"/>
<gene>
    <name evidence="1" type="primary">WBGene00282047</name>
</gene>
<sequence length="320" mass="34941">MPRLLGKDLGHSNLLAELRAKKIPTTLGAAMADRGATDVARAACSCCSRLRSTTSAASTMSLSSSASSAAASESVCTEYGILASSLIDPFPSFADISQTSPHSPAGRRTTVLWAVNECCICAFFVSNNCPHLKQPKKKLNSNLNSSAASRAAEQLRLTVPRRRGLFFIHPRSLGKHDGRSAASASSNRGELAESLEESCSDCWRGSTTGSRARGILGVCTHLNSPLIGLVLGVLSLILETVQPPCVFFLNVNDYHEPPQQKLLYLRVFRCLEDDLREQIIGHVEDVSLISSQGEIEKWPNYYERDDCMRGKRERIQEKKD</sequence>
<accession>A0A8R1Z1J1</accession>
<keyword evidence="2" id="KW-1185">Reference proteome</keyword>
<protein>
    <submittedName>
        <fullName evidence="1">Uncharacterized protein</fullName>
    </submittedName>
</protein>
<reference evidence="2" key="1">
    <citation type="journal article" date="2008" name="Nat. Genet.">
        <title>The Pristionchus pacificus genome provides a unique perspective on nematode lifestyle and parasitism.</title>
        <authorList>
            <person name="Dieterich C."/>
            <person name="Clifton S.W."/>
            <person name="Schuster L.N."/>
            <person name="Chinwalla A."/>
            <person name="Delehaunty K."/>
            <person name="Dinkelacker I."/>
            <person name="Fulton L."/>
            <person name="Fulton R."/>
            <person name="Godfrey J."/>
            <person name="Minx P."/>
            <person name="Mitreva M."/>
            <person name="Roeseler W."/>
            <person name="Tian H."/>
            <person name="Witte H."/>
            <person name="Yang S.P."/>
            <person name="Wilson R.K."/>
            <person name="Sommer R.J."/>
        </authorList>
    </citation>
    <scope>NUCLEOTIDE SEQUENCE [LARGE SCALE GENOMIC DNA]</scope>
    <source>
        <strain evidence="2">PS312</strain>
    </source>
</reference>
<evidence type="ECO:0000313" key="1">
    <source>
        <dbReference type="EnsemblMetazoa" id="PPA43678.1"/>
    </source>
</evidence>
<reference evidence="1" key="2">
    <citation type="submission" date="2022-06" db="UniProtKB">
        <authorList>
            <consortium name="EnsemblMetazoa"/>
        </authorList>
    </citation>
    <scope>IDENTIFICATION</scope>
    <source>
        <strain evidence="1">PS312</strain>
    </source>
</reference>
<accession>A0A2A6C6U6</accession>
<name>A0A2A6C6U6_PRIPA</name>
<proteinExistence type="predicted"/>